<dbReference type="InterPro" id="IPR001123">
    <property type="entry name" value="LeuE-type"/>
</dbReference>
<feature type="transmembrane region" description="Helical" evidence="6">
    <location>
        <begin position="182"/>
        <end position="200"/>
    </location>
</feature>
<sequence>MSPSLLAAYWAFSFLFVITPGVDWAYMISISPDHRAIGPAVFGLLARHLTAVALVAAGVGAVVAGAPAVLAALTYVGAGYLVWLGIGMVRHPALPVAGEVEFAGSSKAYAIKGYGMSALNPKVPLLYLALLPQFTDLAGSWPVSAQIMVLGLLTIISCTIIYTMVGYASHSVLRANPAVTKIVSRLSGAVMIIVAIALIAERFAS</sequence>
<protein>
    <submittedName>
        <fullName evidence="7">LysE family translocator</fullName>
    </submittedName>
</protein>
<organism evidence="7 8">
    <name type="scientific">Aquamicrobium segne</name>
    <dbReference type="NCBI Taxonomy" id="469547"/>
    <lineage>
        <taxon>Bacteria</taxon>
        <taxon>Pseudomonadati</taxon>
        <taxon>Pseudomonadota</taxon>
        <taxon>Alphaproteobacteria</taxon>
        <taxon>Hyphomicrobiales</taxon>
        <taxon>Phyllobacteriaceae</taxon>
        <taxon>Aquamicrobium</taxon>
    </lineage>
</organism>
<evidence type="ECO:0000256" key="5">
    <source>
        <dbReference type="ARBA" id="ARBA00023136"/>
    </source>
</evidence>
<feature type="transmembrane region" description="Helical" evidence="6">
    <location>
        <begin position="6"/>
        <end position="28"/>
    </location>
</feature>
<keyword evidence="8" id="KW-1185">Reference proteome</keyword>
<evidence type="ECO:0000256" key="6">
    <source>
        <dbReference type="SAM" id="Phobius"/>
    </source>
</evidence>
<dbReference type="PANTHER" id="PTHR30086:SF20">
    <property type="entry name" value="ARGININE EXPORTER PROTEIN ARGO-RELATED"/>
    <property type="match status" value="1"/>
</dbReference>
<keyword evidence="4 6" id="KW-1133">Transmembrane helix</keyword>
<keyword evidence="3 6" id="KW-0812">Transmembrane</keyword>
<evidence type="ECO:0000313" key="7">
    <source>
        <dbReference type="EMBL" id="MFC5387442.1"/>
    </source>
</evidence>
<reference evidence="8" key="1">
    <citation type="journal article" date="2019" name="Int. J. Syst. Evol. Microbiol.">
        <title>The Global Catalogue of Microorganisms (GCM) 10K type strain sequencing project: providing services to taxonomists for standard genome sequencing and annotation.</title>
        <authorList>
            <consortium name="The Broad Institute Genomics Platform"/>
            <consortium name="The Broad Institute Genome Sequencing Center for Infectious Disease"/>
            <person name="Wu L."/>
            <person name="Ma J."/>
        </authorList>
    </citation>
    <scope>NUCLEOTIDE SEQUENCE [LARGE SCALE GENOMIC DNA]</scope>
    <source>
        <strain evidence="8">CGMCC 4.1415</strain>
    </source>
</reference>
<evidence type="ECO:0000256" key="4">
    <source>
        <dbReference type="ARBA" id="ARBA00022989"/>
    </source>
</evidence>
<name>A0ABW0H0H3_9HYPH</name>
<comment type="caution">
    <text evidence="7">The sequence shown here is derived from an EMBL/GenBank/DDBJ whole genome shotgun (WGS) entry which is preliminary data.</text>
</comment>
<dbReference type="RefSeq" id="WP_378231456.1">
    <property type="nucleotide sequence ID" value="NZ_JBHSLL010000058.1"/>
</dbReference>
<keyword evidence="5 6" id="KW-0472">Membrane</keyword>
<dbReference type="Pfam" id="PF01810">
    <property type="entry name" value="LysE"/>
    <property type="match status" value="1"/>
</dbReference>
<accession>A0ABW0H0H3</accession>
<dbReference type="EMBL" id="JBHSLL010000058">
    <property type="protein sequence ID" value="MFC5387442.1"/>
    <property type="molecule type" value="Genomic_DNA"/>
</dbReference>
<proteinExistence type="predicted"/>
<evidence type="ECO:0000256" key="3">
    <source>
        <dbReference type="ARBA" id="ARBA00022692"/>
    </source>
</evidence>
<evidence type="ECO:0000256" key="1">
    <source>
        <dbReference type="ARBA" id="ARBA00004651"/>
    </source>
</evidence>
<gene>
    <name evidence="7" type="ORF">ACFPLB_15895</name>
</gene>
<dbReference type="PANTHER" id="PTHR30086">
    <property type="entry name" value="ARGININE EXPORTER PROTEIN ARGO"/>
    <property type="match status" value="1"/>
</dbReference>
<feature type="transmembrane region" description="Helical" evidence="6">
    <location>
        <begin position="40"/>
        <end position="62"/>
    </location>
</feature>
<keyword evidence="2" id="KW-1003">Cell membrane</keyword>
<dbReference type="Proteomes" id="UP001596016">
    <property type="component" value="Unassembled WGS sequence"/>
</dbReference>
<comment type="subcellular location">
    <subcellularLocation>
        <location evidence="1">Cell membrane</location>
        <topology evidence="1">Multi-pass membrane protein</topology>
    </subcellularLocation>
</comment>
<feature type="transmembrane region" description="Helical" evidence="6">
    <location>
        <begin position="68"/>
        <end position="86"/>
    </location>
</feature>
<evidence type="ECO:0000256" key="2">
    <source>
        <dbReference type="ARBA" id="ARBA00022475"/>
    </source>
</evidence>
<evidence type="ECO:0000313" key="8">
    <source>
        <dbReference type="Proteomes" id="UP001596016"/>
    </source>
</evidence>
<feature type="transmembrane region" description="Helical" evidence="6">
    <location>
        <begin position="147"/>
        <end position="170"/>
    </location>
</feature>